<dbReference type="Proteomes" id="UP001432027">
    <property type="component" value="Unassembled WGS sequence"/>
</dbReference>
<evidence type="ECO:0000313" key="1">
    <source>
        <dbReference type="EMBL" id="GMS98259.1"/>
    </source>
</evidence>
<gene>
    <name evidence="1" type="ORF">PENTCL1PPCAC_20434</name>
</gene>
<name>A0AAV5TWB2_9BILA</name>
<feature type="non-terminal residue" evidence="1">
    <location>
        <position position="1"/>
    </location>
</feature>
<comment type="caution">
    <text evidence="1">The sequence shown here is derived from an EMBL/GenBank/DDBJ whole genome shotgun (WGS) entry which is preliminary data.</text>
</comment>
<dbReference type="EMBL" id="BTSX01000005">
    <property type="protein sequence ID" value="GMS98259.1"/>
    <property type="molecule type" value="Genomic_DNA"/>
</dbReference>
<protein>
    <submittedName>
        <fullName evidence="1">Uncharacterized protein</fullName>
    </submittedName>
</protein>
<evidence type="ECO:0000313" key="2">
    <source>
        <dbReference type="Proteomes" id="UP001432027"/>
    </source>
</evidence>
<proteinExistence type="predicted"/>
<sequence>SDGLHRLNRVDPSHYGYLIIGRSAAEHLPILLSEREGVRVPAVAFICWLDIEMTVDEHGLLALVRSEHSEENGRKGNLAVVSRLHTRLDQLRRAAEFLQRLFSPFDHFNDFGPSLRLGRHRWNGDCISESSDEGIRSLIDLLVNGFVSRLGNGRHDDTIGDGL</sequence>
<accession>A0AAV5TWB2</accession>
<reference evidence="1" key="1">
    <citation type="submission" date="2023-10" db="EMBL/GenBank/DDBJ databases">
        <title>Genome assembly of Pristionchus species.</title>
        <authorList>
            <person name="Yoshida K."/>
            <person name="Sommer R.J."/>
        </authorList>
    </citation>
    <scope>NUCLEOTIDE SEQUENCE</scope>
    <source>
        <strain evidence="1">RS0144</strain>
    </source>
</reference>
<dbReference type="AlphaFoldDB" id="A0AAV5TWB2"/>
<organism evidence="1 2">
    <name type="scientific">Pristionchus entomophagus</name>
    <dbReference type="NCBI Taxonomy" id="358040"/>
    <lineage>
        <taxon>Eukaryota</taxon>
        <taxon>Metazoa</taxon>
        <taxon>Ecdysozoa</taxon>
        <taxon>Nematoda</taxon>
        <taxon>Chromadorea</taxon>
        <taxon>Rhabditida</taxon>
        <taxon>Rhabditina</taxon>
        <taxon>Diplogasteromorpha</taxon>
        <taxon>Diplogasteroidea</taxon>
        <taxon>Neodiplogasteridae</taxon>
        <taxon>Pristionchus</taxon>
    </lineage>
</organism>
<feature type="non-terminal residue" evidence="1">
    <location>
        <position position="163"/>
    </location>
</feature>
<keyword evidence="2" id="KW-1185">Reference proteome</keyword>